<organism evidence="2 3">
    <name type="scientific">Achlya hypogyna</name>
    <name type="common">Oomycete</name>
    <name type="synonym">Protoachlya hypogyna</name>
    <dbReference type="NCBI Taxonomy" id="1202772"/>
    <lineage>
        <taxon>Eukaryota</taxon>
        <taxon>Sar</taxon>
        <taxon>Stramenopiles</taxon>
        <taxon>Oomycota</taxon>
        <taxon>Saprolegniomycetes</taxon>
        <taxon>Saprolegniales</taxon>
        <taxon>Achlyaceae</taxon>
        <taxon>Achlya</taxon>
    </lineage>
</organism>
<feature type="compositionally biased region" description="Basic residues" evidence="1">
    <location>
        <begin position="28"/>
        <end position="45"/>
    </location>
</feature>
<feature type="compositionally biased region" description="Basic residues" evidence="1">
    <location>
        <begin position="85"/>
        <end position="110"/>
    </location>
</feature>
<evidence type="ECO:0000313" key="3">
    <source>
        <dbReference type="Proteomes" id="UP000243579"/>
    </source>
</evidence>
<accession>A0A1V9YYI4</accession>
<reference evidence="2 3" key="1">
    <citation type="journal article" date="2014" name="Genome Biol. Evol.">
        <title>The secreted proteins of Achlya hypogyna and Thraustotheca clavata identify the ancestral oomycete secretome and reveal gene acquisitions by horizontal gene transfer.</title>
        <authorList>
            <person name="Misner I."/>
            <person name="Blouin N."/>
            <person name="Leonard G."/>
            <person name="Richards T.A."/>
            <person name="Lane C.E."/>
        </authorList>
    </citation>
    <scope>NUCLEOTIDE SEQUENCE [LARGE SCALE GENOMIC DNA]</scope>
    <source>
        <strain evidence="2 3">ATCC 48635</strain>
    </source>
</reference>
<keyword evidence="3" id="KW-1185">Reference proteome</keyword>
<comment type="caution">
    <text evidence="2">The sequence shown here is derived from an EMBL/GenBank/DDBJ whole genome shotgun (WGS) entry which is preliminary data.</text>
</comment>
<protein>
    <submittedName>
        <fullName evidence="2">Uncharacterized protein</fullName>
    </submittedName>
</protein>
<dbReference type="AlphaFoldDB" id="A0A1V9YYI4"/>
<feature type="region of interest" description="Disordered" evidence="1">
    <location>
        <begin position="1"/>
        <end position="158"/>
    </location>
</feature>
<feature type="compositionally biased region" description="Low complexity" evidence="1">
    <location>
        <begin position="15"/>
        <end position="27"/>
    </location>
</feature>
<proteinExistence type="predicted"/>
<evidence type="ECO:0000313" key="2">
    <source>
        <dbReference type="EMBL" id="OQR90818.1"/>
    </source>
</evidence>
<feature type="compositionally biased region" description="Basic residues" evidence="1">
    <location>
        <begin position="1"/>
        <end position="14"/>
    </location>
</feature>
<dbReference type="Proteomes" id="UP000243579">
    <property type="component" value="Unassembled WGS sequence"/>
</dbReference>
<sequence length="158" mass="19220">MAQGRHHPRLRQRQQRPQLRHCAQPWRLRQRHRRRCHHQQGRPRHLQQQGPQQVRPHEARYLGSRPGRPLQLQDERHVVREPQWHKHGYAPRHGRHRAARVGQARHHVRRSLLAPDRDGRDQVAGQRPAHMWRPPGRQVPEQQLWLRPHEHPSRRREA</sequence>
<name>A0A1V9YYI4_ACHHY</name>
<dbReference type="EMBL" id="JNBR01000580">
    <property type="protein sequence ID" value="OQR90818.1"/>
    <property type="molecule type" value="Genomic_DNA"/>
</dbReference>
<feature type="compositionally biased region" description="Basic and acidic residues" evidence="1">
    <location>
        <begin position="147"/>
        <end position="158"/>
    </location>
</feature>
<feature type="compositionally biased region" description="Basic and acidic residues" evidence="1">
    <location>
        <begin position="73"/>
        <end position="84"/>
    </location>
</feature>
<gene>
    <name evidence="2" type="ORF">ACHHYP_05226</name>
</gene>
<evidence type="ECO:0000256" key="1">
    <source>
        <dbReference type="SAM" id="MobiDB-lite"/>
    </source>
</evidence>